<comment type="caution">
    <text evidence="1">The sequence shown here is derived from an EMBL/GenBank/DDBJ whole genome shotgun (WGS) entry which is preliminary data.</text>
</comment>
<dbReference type="EMBL" id="JBBWWQ010000020">
    <property type="protein sequence ID" value="KAK8916688.1"/>
    <property type="molecule type" value="Genomic_DNA"/>
</dbReference>
<accession>A0AAP0AWB9</accession>
<dbReference type="AlphaFoldDB" id="A0AAP0AWB9"/>
<dbReference type="Proteomes" id="UP001418222">
    <property type="component" value="Unassembled WGS sequence"/>
</dbReference>
<evidence type="ECO:0000313" key="2">
    <source>
        <dbReference type="Proteomes" id="UP001418222"/>
    </source>
</evidence>
<sequence length="119" mass="13561">MVRWADDLKSGLVSPDQLSELKENIAKLENTVLPPTEQDKWVSLHPSFGLFCWSDDDELKKQFKHSDGVDFIQFGELSVEENVMLSSDVANLFHIIGVPALSEFLQLIKEYYGVEMIDD</sequence>
<proteinExistence type="predicted"/>
<protein>
    <submittedName>
        <fullName evidence="1">Uncharacterized protein</fullName>
    </submittedName>
</protein>
<organism evidence="1 2">
    <name type="scientific">Platanthera zijinensis</name>
    <dbReference type="NCBI Taxonomy" id="2320716"/>
    <lineage>
        <taxon>Eukaryota</taxon>
        <taxon>Viridiplantae</taxon>
        <taxon>Streptophyta</taxon>
        <taxon>Embryophyta</taxon>
        <taxon>Tracheophyta</taxon>
        <taxon>Spermatophyta</taxon>
        <taxon>Magnoliopsida</taxon>
        <taxon>Liliopsida</taxon>
        <taxon>Asparagales</taxon>
        <taxon>Orchidaceae</taxon>
        <taxon>Orchidoideae</taxon>
        <taxon>Orchideae</taxon>
        <taxon>Orchidinae</taxon>
        <taxon>Platanthera</taxon>
    </lineage>
</organism>
<evidence type="ECO:0000313" key="1">
    <source>
        <dbReference type="EMBL" id="KAK8916688.1"/>
    </source>
</evidence>
<keyword evidence="2" id="KW-1185">Reference proteome</keyword>
<reference evidence="1 2" key="1">
    <citation type="journal article" date="2022" name="Nat. Plants">
        <title>Genomes of leafy and leafless Platanthera orchids illuminate the evolution of mycoheterotrophy.</title>
        <authorList>
            <person name="Li M.H."/>
            <person name="Liu K.W."/>
            <person name="Li Z."/>
            <person name="Lu H.C."/>
            <person name="Ye Q.L."/>
            <person name="Zhang D."/>
            <person name="Wang J.Y."/>
            <person name="Li Y.F."/>
            <person name="Zhong Z.M."/>
            <person name="Liu X."/>
            <person name="Yu X."/>
            <person name="Liu D.K."/>
            <person name="Tu X.D."/>
            <person name="Liu B."/>
            <person name="Hao Y."/>
            <person name="Liao X.Y."/>
            <person name="Jiang Y.T."/>
            <person name="Sun W.H."/>
            <person name="Chen J."/>
            <person name="Chen Y.Q."/>
            <person name="Ai Y."/>
            <person name="Zhai J.W."/>
            <person name="Wu S.S."/>
            <person name="Zhou Z."/>
            <person name="Hsiao Y.Y."/>
            <person name="Wu W.L."/>
            <person name="Chen Y.Y."/>
            <person name="Lin Y.F."/>
            <person name="Hsu J.L."/>
            <person name="Li C.Y."/>
            <person name="Wang Z.W."/>
            <person name="Zhao X."/>
            <person name="Zhong W.Y."/>
            <person name="Ma X.K."/>
            <person name="Ma L."/>
            <person name="Huang J."/>
            <person name="Chen G.Z."/>
            <person name="Huang M.Z."/>
            <person name="Huang L."/>
            <person name="Peng D.H."/>
            <person name="Luo Y.B."/>
            <person name="Zou S.Q."/>
            <person name="Chen S.P."/>
            <person name="Lan S."/>
            <person name="Tsai W.C."/>
            <person name="Van de Peer Y."/>
            <person name="Liu Z.J."/>
        </authorList>
    </citation>
    <scope>NUCLEOTIDE SEQUENCE [LARGE SCALE GENOMIC DNA]</scope>
    <source>
        <strain evidence="1">Lor287</strain>
    </source>
</reference>
<name>A0AAP0AWB9_9ASPA</name>
<gene>
    <name evidence="1" type="ORF">KSP39_PZI022571</name>
</gene>